<feature type="domain" description="C2H2-type" evidence="6">
    <location>
        <begin position="91"/>
        <end position="118"/>
    </location>
</feature>
<dbReference type="Proteomes" id="UP000242913">
    <property type="component" value="Unassembled WGS sequence"/>
</dbReference>
<evidence type="ECO:0000256" key="1">
    <source>
        <dbReference type="ARBA" id="ARBA00022723"/>
    </source>
</evidence>
<dbReference type="PROSITE" id="PS00028">
    <property type="entry name" value="ZINC_FINGER_C2H2_1"/>
    <property type="match status" value="3"/>
</dbReference>
<evidence type="ECO:0000259" key="6">
    <source>
        <dbReference type="PROSITE" id="PS50157"/>
    </source>
</evidence>
<dbReference type="Pfam" id="PF00096">
    <property type="entry name" value="zf-C2H2"/>
    <property type="match status" value="2"/>
</dbReference>
<dbReference type="Gene3D" id="3.30.160.60">
    <property type="entry name" value="Classic Zinc Finger"/>
    <property type="match status" value="3"/>
</dbReference>
<dbReference type="PROSITE" id="PS50157">
    <property type="entry name" value="ZINC_FINGER_C2H2_2"/>
    <property type="match status" value="3"/>
</dbReference>
<proteinExistence type="predicted"/>
<dbReference type="PANTHER" id="PTHR24379">
    <property type="entry name" value="KRAB AND ZINC FINGER DOMAIN-CONTAINING"/>
    <property type="match status" value="1"/>
</dbReference>
<dbReference type="InterPro" id="IPR013087">
    <property type="entry name" value="Znf_C2H2_type"/>
</dbReference>
<reference evidence="7 8" key="1">
    <citation type="submission" date="2015-12" db="EMBL/GenBank/DDBJ databases">
        <title>Draft genome of the nematode, Onchocerca flexuosa.</title>
        <authorList>
            <person name="Mitreva M."/>
        </authorList>
    </citation>
    <scope>NUCLEOTIDE SEQUENCE [LARGE SCALE GENOMIC DNA]</scope>
    <source>
        <strain evidence="7">Red Deer</strain>
    </source>
</reference>
<protein>
    <submittedName>
        <fullName evidence="7">Zinc finger, C2H2 type</fullName>
    </submittedName>
</protein>
<dbReference type="GO" id="GO:0005634">
    <property type="term" value="C:nucleus"/>
    <property type="evidence" value="ECO:0007669"/>
    <property type="project" value="TreeGrafter"/>
</dbReference>
<dbReference type="PANTHER" id="PTHR24379:SF127">
    <property type="entry name" value="BLOODY FINGERS-RELATED"/>
    <property type="match status" value="1"/>
</dbReference>
<keyword evidence="4" id="KW-0862">Zinc</keyword>
<evidence type="ECO:0000256" key="5">
    <source>
        <dbReference type="PROSITE-ProRule" id="PRU00042"/>
    </source>
</evidence>
<dbReference type="GO" id="GO:0008270">
    <property type="term" value="F:zinc ion binding"/>
    <property type="evidence" value="ECO:0007669"/>
    <property type="project" value="UniProtKB-KW"/>
</dbReference>
<evidence type="ECO:0000313" key="7">
    <source>
        <dbReference type="EMBL" id="OZC06017.1"/>
    </source>
</evidence>
<dbReference type="InterPro" id="IPR036236">
    <property type="entry name" value="Znf_C2H2_sf"/>
</dbReference>
<dbReference type="OrthoDB" id="10068874at2759"/>
<dbReference type="FunFam" id="3.30.160.60:FF:000557">
    <property type="entry name" value="zinc finger and SCAN domain-containing protein 29"/>
    <property type="match status" value="1"/>
</dbReference>
<evidence type="ECO:0000313" key="8">
    <source>
        <dbReference type="Proteomes" id="UP000242913"/>
    </source>
</evidence>
<dbReference type="EMBL" id="KZ270263">
    <property type="protein sequence ID" value="OZC06017.1"/>
    <property type="molecule type" value="Genomic_DNA"/>
</dbReference>
<keyword evidence="3 5" id="KW-0863">Zinc-finger</keyword>
<feature type="non-terminal residue" evidence="7">
    <location>
        <position position="1"/>
    </location>
</feature>
<dbReference type="SMART" id="SM00355">
    <property type="entry name" value="ZnF_C2H2"/>
    <property type="match status" value="3"/>
</dbReference>
<keyword evidence="1" id="KW-0479">Metal-binding</keyword>
<organism evidence="7 8">
    <name type="scientific">Onchocerca flexuosa</name>
    <dbReference type="NCBI Taxonomy" id="387005"/>
    <lineage>
        <taxon>Eukaryota</taxon>
        <taxon>Metazoa</taxon>
        <taxon>Ecdysozoa</taxon>
        <taxon>Nematoda</taxon>
        <taxon>Chromadorea</taxon>
        <taxon>Rhabditida</taxon>
        <taxon>Spirurina</taxon>
        <taxon>Spiruromorpha</taxon>
        <taxon>Filarioidea</taxon>
        <taxon>Onchocercidae</taxon>
        <taxon>Onchocerca</taxon>
    </lineage>
</organism>
<feature type="domain" description="C2H2-type" evidence="6">
    <location>
        <begin position="62"/>
        <end position="89"/>
    </location>
</feature>
<feature type="domain" description="C2H2-type" evidence="6">
    <location>
        <begin position="119"/>
        <end position="146"/>
    </location>
</feature>
<dbReference type="AlphaFoldDB" id="A0A238BKQ8"/>
<accession>A0A238BKQ8</accession>
<evidence type="ECO:0000256" key="2">
    <source>
        <dbReference type="ARBA" id="ARBA00022737"/>
    </source>
</evidence>
<evidence type="ECO:0000256" key="4">
    <source>
        <dbReference type="ARBA" id="ARBA00022833"/>
    </source>
</evidence>
<sequence length="193" mass="22544">ISNENNPAVQTRLTDQSEQINDTKELDLIQHQISSNNISVEQIEYPFNLQFHNETHIDENSFKCNLCGQDFACRRNLSIHRKLHSNEKKLFKCNICSRTFSRRYNVNAHKRIHTGEKPFKCNICGKKFSDVRYLSTHNKTHILKKPFKCIGCGYIRLNENSNVIYVVTNSGEKLKGHIVQQRQQQMISSTQLY</sequence>
<gene>
    <name evidence="7" type="ORF">X798_06999</name>
</gene>
<keyword evidence="8" id="KW-1185">Reference proteome</keyword>
<evidence type="ECO:0000256" key="3">
    <source>
        <dbReference type="ARBA" id="ARBA00022771"/>
    </source>
</evidence>
<dbReference type="FunFam" id="3.30.160.60:FF:000052">
    <property type="entry name" value="zinc finger protein 546 isoform X1"/>
    <property type="match status" value="1"/>
</dbReference>
<dbReference type="GO" id="GO:0000981">
    <property type="term" value="F:DNA-binding transcription factor activity, RNA polymerase II-specific"/>
    <property type="evidence" value="ECO:0007669"/>
    <property type="project" value="TreeGrafter"/>
</dbReference>
<dbReference type="GO" id="GO:0000977">
    <property type="term" value="F:RNA polymerase II transcription regulatory region sequence-specific DNA binding"/>
    <property type="evidence" value="ECO:0007669"/>
    <property type="project" value="TreeGrafter"/>
</dbReference>
<keyword evidence="2" id="KW-0677">Repeat</keyword>
<name>A0A238BKQ8_9BILA</name>
<dbReference type="SUPFAM" id="SSF57667">
    <property type="entry name" value="beta-beta-alpha zinc fingers"/>
    <property type="match status" value="2"/>
</dbReference>